<reference evidence="5 6" key="1">
    <citation type="submission" date="2014-03" db="EMBL/GenBank/DDBJ databases">
        <title>Whole genome sequence of Novosphingobium resinovorum KF1.</title>
        <authorList>
            <person name="Gan H.M."/>
            <person name="Gan H.Y."/>
            <person name="Chew T.H."/>
            <person name="Savka M.A."/>
        </authorList>
    </citation>
    <scope>NUCLEOTIDE SEQUENCE [LARGE SCALE GENOMIC DNA]</scope>
    <source>
        <strain evidence="5 6">KF1</strain>
    </source>
</reference>
<keyword evidence="1" id="KW-0805">Transcription regulation</keyword>
<evidence type="ECO:0000256" key="3">
    <source>
        <dbReference type="ARBA" id="ARBA00023163"/>
    </source>
</evidence>
<dbReference type="RefSeq" id="WP_051587187.1">
    <property type="nucleotide sequence ID" value="NZ_JFYZ01000052.1"/>
</dbReference>
<dbReference type="InterPro" id="IPR046335">
    <property type="entry name" value="LacI/GalR-like_sensor"/>
</dbReference>
<dbReference type="SUPFAM" id="SSF53822">
    <property type="entry name" value="Periplasmic binding protein-like I"/>
    <property type="match status" value="1"/>
</dbReference>
<gene>
    <name evidence="5" type="ORF">BV97_05081</name>
</gene>
<dbReference type="AlphaFoldDB" id="A0A031JII8"/>
<dbReference type="PANTHER" id="PTHR30146:SF153">
    <property type="entry name" value="LACTOSE OPERON REPRESSOR"/>
    <property type="match status" value="1"/>
</dbReference>
<comment type="caution">
    <text evidence="5">The sequence shown here is derived from an EMBL/GenBank/DDBJ whole genome shotgun (WGS) entry which is preliminary data.</text>
</comment>
<name>A0A031JII8_9SPHN</name>
<keyword evidence="3" id="KW-0804">Transcription</keyword>
<dbReference type="PRINTS" id="PR00036">
    <property type="entry name" value="HTHLACI"/>
</dbReference>
<dbReference type="EMBL" id="JFYZ01000052">
    <property type="protein sequence ID" value="EZP72535.1"/>
    <property type="molecule type" value="Genomic_DNA"/>
</dbReference>
<dbReference type="CDD" id="cd01392">
    <property type="entry name" value="HTH_LacI"/>
    <property type="match status" value="1"/>
</dbReference>
<evidence type="ECO:0000256" key="1">
    <source>
        <dbReference type="ARBA" id="ARBA00023015"/>
    </source>
</evidence>
<evidence type="ECO:0000256" key="2">
    <source>
        <dbReference type="ARBA" id="ARBA00023125"/>
    </source>
</evidence>
<dbReference type="GO" id="GO:0003700">
    <property type="term" value="F:DNA-binding transcription factor activity"/>
    <property type="evidence" value="ECO:0007669"/>
    <property type="project" value="TreeGrafter"/>
</dbReference>
<dbReference type="PATRIC" id="fig|158500.4.peg.5159"/>
<dbReference type="InterPro" id="IPR028082">
    <property type="entry name" value="Peripla_BP_I"/>
</dbReference>
<evidence type="ECO:0000313" key="6">
    <source>
        <dbReference type="Proteomes" id="UP000024329"/>
    </source>
</evidence>
<dbReference type="InterPro" id="IPR000843">
    <property type="entry name" value="HTH_LacI"/>
</dbReference>
<dbReference type="SUPFAM" id="SSF47413">
    <property type="entry name" value="lambda repressor-like DNA-binding domains"/>
    <property type="match status" value="1"/>
</dbReference>
<sequence length="355" mass="36825">MHETPARAREGDPTIEDVAAAAGVSIRTVSRVLNKSPKVNAETRQRIEAVIAALRFRPSARARALAMRRSFLIGLIHNDRNALVLDSIQRGVVALTAPRGYEVIVHPTPLETEAAIRDVLGFVERSRVDGLVILPPVSGVPGLAEALAEAQVPVAALSSVPIAGFADVIVSEERAAGAQVARHLLDLGHRRLGIVNGPADTASAMERRAGFIEEATRAGASVAEAPGDYDFASGVAGAEQLLARAERPTGIFAANDIMAAGVLKVAAVRGIAVPGGLSVVGFDGSLLTRMLSPALTSVLRPFGDMAAAAAERLIARIEGGEAPPPFEVELRVVPAESTGLAPHFCVAPNPSTSSG</sequence>
<dbReference type="SMART" id="SM00354">
    <property type="entry name" value="HTH_LACI"/>
    <property type="match status" value="1"/>
</dbReference>
<dbReference type="STRING" id="158500.BES08_15280"/>
<feature type="domain" description="HTH lacI-type" evidence="4">
    <location>
        <begin position="13"/>
        <end position="67"/>
    </location>
</feature>
<keyword evidence="2" id="KW-0238">DNA-binding</keyword>
<dbReference type="eggNOG" id="COG1609">
    <property type="taxonomic scope" value="Bacteria"/>
</dbReference>
<organism evidence="5 6">
    <name type="scientific">Novosphingobium resinovorum</name>
    <dbReference type="NCBI Taxonomy" id="158500"/>
    <lineage>
        <taxon>Bacteria</taxon>
        <taxon>Pseudomonadati</taxon>
        <taxon>Pseudomonadota</taxon>
        <taxon>Alphaproteobacteria</taxon>
        <taxon>Sphingomonadales</taxon>
        <taxon>Sphingomonadaceae</taxon>
        <taxon>Novosphingobium</taxon>
    </lineage>
</organism>
<evidence type="ECO:0000259" key="4">
    <source>
        <dbReference type="PROSITE" id="PS50932"/>
    </source>
</evidence>
<dbReference type="Pfam" id="PF00356">
    <property type="entry name" value="LacI"/>
    <property type="match status" value="1"/>
</dbReference>
<dbReference type="InterPro" id="IPR010982">
    <property type="entry name" value="Lambda_DNA-bd_dom_sf"/>
</dbReference>
<evidence type="ECO:0000313" key="5">
    <source>
        <dbReference type="EMBL" id="EZP72535.1"/>
    </source>
</evidence>
<dbReference type="PANTHER" id="PTHR30146">
    <property type="entry name" value="LACI-RELATED TRANSCRIPTIONAL REPRESSOR"/>
    <property type="match status" value="1"/>
</dbReference>
<dbReference type="PROSITE" id="PS50932">
    <property type="entry name" value="HTH_LACI_2"/>
    <property type="match status" value="1"/>
</dbReference>
<protein>
    <submittedName>
        <fullName evidence="5">LacI family transcription regulator</fullName>
    </submittedName>
</protein>
<accession>A0A031JII8</accession>
<dbReference type="Proteomes" id="UP000024329">
    <property type="component" value="Unassembled WGS sequence"/>
</dbReference>
<dbReference type="Pfam" id="PF13377">
    <property type="entry name" value="Peripla_BP_3"/>
    <property type="match status" value="1"/>
</dbReference>
<proteinExistence type="predicted"/>
<dbReference type="GO" id="GO:0000976">
    <property type="term" value="F:transcription cis-regulatory region binding"/>
    <property type="evidence" value="ECO:0007669"/>
    <property type="project" value="TreeGrafter"/>
</dbReference>
<dbReference type="Gene3D" id="1.10.260.40">
    <property type="entry name" value="lambda repressor-like DNA-binding domains"/>
    <property type="match status" value="1"/>
</dbReference>
<dbReference type="Gene3D" id="3.40.50.2300">
    <property type="match status" value="2"/>
</dbReference>
<dbReference type="PROSITE" id="PS00356">
    <property type="entry name" value="HTH_LACI_1"/>
    <property type="match status" value="1"/>
</dbReference>